<dbReference type="RefSeq" id="XP_075080058.1">
    <property type="nucleotide sequence ID" value="XM_075223957.1"/>
</dbReference>
<name>A0AC58S506_TOBAC</name>
<keyword evidence="1" id="KW-1185">Reference proteome</keyword>
<reference evidence="2" key="2">
    <citation type="submission" date="2025-08" db="UniProtKB">
        <authorList>
            <consortium name="RefSeq"/>
        </authorList>
    </citation>
    <scope>IDENTIFICATION</scope>
    <source>
        <tissue evidence="2">Leaf</tissue>
    </source>
</reference>
<reference evidence="1" key="1">
    <citation type="journal article" date="2014" name="Nat. Commun.">
        <title>The tobacco genome sequence and its comparison with those of tomato and potato.</title>
        <authorList>
            <person name="Sierro N."/>
            <person name="Battey J.N."/>
            <person name="Ouadi S."/>
            <person name="Bakaher N."/>
            <person name="Bovet L."/>
            <person name="Willig A."/>
            <person name="Goepfert S."/>
            <person name="Peitsch M.C."/>
            <person name="Ivanov N.V."/>
        </authorList>
    </citation>
    <scope>NUCLEOTIDE SEQUENCE [LARGE SCALE GENOMIC DNA]</scope>
</reference>
<sequence length="320" mass="37592">MVRHLARTGSDHRPLLVKSYNSQHGIKYFEFLDFWSDEPDFLQLVEEVWRTQITGNPMWKLQQKLKLLSRKLTYWSKEVIGNIFDQVNIWEVNMQELDELDLLNNNTQSREELNKGHAEYIRWLGMQDTLLKQKAKIRLFEDGDSNGTYFYSVIRDRTRKLQLHRIKKYRDNWIQGEDNIAKAAEDNANLSTIPEYEEIKEAVFRMSSSSSAGPDGYNGTFYHKCWNIIKDDVQDFVQNFRRLTKVYSHTCLVLIPKVESPMVFSDLRPISLSNFSCKIVSKILSRRLNPLLNKIISEYQSGFIKGRIITENVLLAQEIV</sequence>
<dbReference type="Proteomes" id="UP000790787">
    <property type="component" value="Chromosome 10"/>
</dbReference>
<accession>A0AC58S506</accession>
<evidence type="ECO:0000313" key="2">
    <source>
        <dbReference type="RefSeq" id="XP_075080058.1"/>
    </source>
</evidence>
<proteinExistence type="predicted"/>
<organism evidence="1 2">
    <name type="scientific">Nicotiana tabacum</name>
    <name type="common">Common tobacco</name>
    <dbReference type="NCBI Taxonomy" id="4097"/>
    <lineage>
        <taxon>Eukaryota</taxon>
        <taxon>Viridiplantae</taxon>
        <taxon>Streptophyta</taxon>
        <taxon>Embryophyta</taxon>
        <taxon>Tracheophyta</taxon>
        <taxon>Spermatophyta</taxon>
        <taxon>Magnoliopsida</taxon>
        <taxon>eudicotyledons</taxon>
        <taxon>Gunneridae</taxon>
        <taxon>Pentapetalae</taxon>
        <taxon>asterids</taxon>
        <taxon>lamiids</taxon>
        <taxon>Solanales</taxon>
        <taxon>Solanaceae</taxon>
        <taxon>Nicotianoideae</taxon>
        <taxon>Nicotianeae</taxon>
        <taxon>Nicotiana</taxon>
    </lineage>
</organism>
<protein>
    <submittedName>
        <fullName evidence="2">Uncharacterized protein LOC107762629</fullName>
    </submittedName>
</protein>
<gene>
    <name evidence="2" type="primary">LOC107762629</name>
</gene>
<evidence type="ECO:0000313" key="1">
    <source>
        <dbReference type="Proteomes" id="UP000790787"/>
    </source>
</evidence>